<dbReference type="PROSITE" id="PS50171">
    <property type="entry name" value="ZF_MATRIN"/>
    <property type="match status" value="1"/>
</dbReference>
<evidence type="ECO:0000256" key="3">
    <source>
        <dbReference type="ARBA" id="ARBA00022771"/>
    </source>
</evidence>
<name>A0A7D9HB22_PARCT</name>
<feature type="region of interest" description="Disordered" evidence="6">
    <location>
        <begin position="114"/>
        <end position="172"/>
    </location>
</feature>
<evidence type="ECO:0000256" key="1">
    <source>
        <dbReference type="ARBA" id="ARBA00004123"/>
    </source>
</evidence>
<evidence type="ECO:0000256" key="2">
    <source>
        <dbReference type="ARBA" id="ARBA00022723"/>
    </source>
</evidence>
<comment type="caution">
    <text evidence="7">The sequence shown here is derived from an EMBL/GenBank/DDBJ whole genome shotgun (WGS) entry which is preliminary data.</text>
</comment>
<dbReference type="GO" id="GO:0003676">
    <property type="term" value="F:nucleic acid binding"/>
    <property type="evidence" value="ECO:0007669"/>
    <property type="project" value="InterPro"/>
</dbReference>
<dbReference type="InterPro" id="IPR036236">
    <property type="entry name" value="Znf_C2H2_sf"/>
</dbReference>
<dbReference type="SUPFAM" id="SSF90229">
    <property type="entry name" value="CCCH zinc finger"/>
    <property type="match status" value="1"/>
</dbReference>
<keyword evidence="2" id="KW-0479">Metal-binding</keyword>
<dbReference type="InterPro" id="IPR013085">
    <property type="entry name" value="U1-CZ_Znf_C2H2"/>
</dbReference>
<dbReference type="InterPro" id="IPR036855">
    <property type="entry name" value="Znf_CCCH_sf"/>
</dbReference>
<evidence type="ECO:0000256" key="5">
    <source>
        <dbReference type="ARBA" id="ARBA00023242"/>
    </source>
</evidence>
<keyword evidence="8" id="KW-1185">Reference proteome</keyword>
<dbReference type="Pfam" id="PF00642">
    <property type="entry name" value="zf-CCCH"/>
    <property type="match status" value="1"/>
</dbReference>
<dbReference type="SUPFAM" id="SSF57667">
    <property type="entry name" value="beta-beta-alpha zinc fingers"/>
    <property type="match status" value="1"/>
</dbReference>
<reference evidence="7" key="1">
    <citation type="submission" date="2020-04" db="EMBL/GenBank/DDBJ databases">
        <authorList>
            <person name="Alioto T."/>
            <person name="Alioto T."/>
            <person name="Gomez Garrido J."/>
        </authorList>
    </citation>
    <scope>NUCLEOTIDE SEQUENCE</scope>
    <source>
        <strain evidence="7">A484AB</strain>
    </source>
</reference>
<sequence>MGKRYYCEYCDRHFADSPGNRRKHINGIQHKRNRKMHYDSFKDPVQLLAEESQKLPCRRFFQTGSCDFGANCRFSHTNPQIFLEQHAKAQSSSSTSKSEPKLSVWLARWEKKRKYQHGNKGSEDGKETNIANEDDTQTFTLPANLPRLPQLPPSMLPPPLGGYPKLPKVEWG</sequence>
<evidence type="ECO:0000313" key="8">
    <source>
        <dbReference type="Proteomes" id="UP001152795"/>
    </source>
</evidence>
<feature type="compositionally biased region" description="Pro residues" evidence="6">
    <location>
        <begin position="149"/>
        <end position="161"/>
    </location>
</feature>
<dbReference type="GO" id="GO:0008270">
    <property type="term" value="F:zinc ion binding"/>
    <property type="evidence" value="ECO:0007669"/>
    <property type="project" value="UniProtKB-KW"/>
</dbReference>
<dbReference type="Gene3D" id="4.10.1000.10">
    <property type="entry name" value="Zinc finger, CCCH-type"/>
    <property type="match status" value="1"/>
</dbReference>
<dbReference type="EMBL" id="CACRXK020000112">
    <property type="protein sequence ID" value="CAB3978431.1"/>
    <property type="molecule type" value="Genomic_DNA"/>
</dbReference>
<dbReference type="SMART" id="SM00451">
    <property type="entry name" value="ZnF_U1"/>
    <property type="match status" value="1"/>
</dbReference>
<dbReference type="Gene3D" id="3.30.160.60">
    <property type="entry name" value="Classic Zinc Finger"/>
    <property type="match status" value="1"/>
</dbReference>
<dbReference type="PROSITE" id="PS50103">
    <property type="entry name" value="ZF_C3H1"/>
    <property type="match status" value="1"/>
</dbReference>
<dbReference type="InterPro" id="IPR000690">
    <property type="entry name" value="Matrin/U1-C_Znf_C2H2"/>
</dbReference>
<comment type="subcellular location">
    <subcellularLocation>
        <location evidence="1">Nucleus</location>
    </subcellularLocation>
</comment>
<protein>
    <submittedName>
        <fullName evidence="7">Zinc finger matrin-type 5</fullName>
    </submittedName>
</protein>
<accession>A0A7D9HB22</accession>
<keyword evidence="4" id="KW-0862">Zinc</keyword>
<organism evidence="7 8">
    <name type="scientific">Paramuricea clavata</name>
    <name type="common">Red gorgonian</name>
    <name type="synonym">Violescent sea-whip</name>
    <dbReference type="NCBI Taxonomy" id="317549"/>
    <lineage>
        <taxon>Eukaryota</taxon>
        <taxon>Metazoa</taxon>
        <taxon>Cnidaria</taxon>
        <taxon>Anthozoa</taxon>
        <taxon>Octocorallia</taxon>
        <taxon>Malacalcyonacea</taxon>
        <taxon>Plexauridae</taxon>
        <taxon>Paramuricea</taxon>
    </lineage>
</organism>
<dbReference type="AlphaFoldDB" id="A0A7D9HB22"/>
<evidence type="ECO:0000256" key="4">
    <source>
        <dbReference type="ARBA" id="ARBA00022833"/>
    </source>
</evidence>
<dbReference type="OrthoDB" id="2417221at2759"/>
<gene>
    <name evidence="7" type="ORF">PACLA_8A023953</name>
</gene>
<evidence type="ECO:0000313" key="7">
    <source>
        <dbReference type="EMBL" id="CAB3978431.1"/>
    </source>
</evidence>
<proteinExistence type="predicted"/>
<keyword evidence="5" id="KW-0539">Nucleus</keyword>
<dbReference type="InterPro" id="IPR003604">
    <property type="entry name" value="Matrin/U1-like-C_Znf_C2H2"/>
</dbReference>
<dbReference type="SMART" id="SM00356">
    <property type="entry name" value="ZnF_C3H1"/>
    <property type="match status" value="1"/>
</dbReference>
<dbReference type="PANTHER" id="PTHR16465">
    <property type="entry name" value="NUCLEASE-RELATED"/>
    <property type="match status" value="1"/>
</dbReference>
<dbReference type="Pfam" id="PF06220">
    <property type="entry name" value="zf-U1"/>
    <property type="match status" value="1"/>
</dbReference>
<dbReference type="Proteomes" id="UP001152795">
    <property type="component" value="Unassembled WGS sequence"/>
</dbReference>
<keyword evidence="3" id="KW-0863">Zinc-finger</keyword>
<dbReference type="GO" id="GO:0005689">
    <property type="term" value="C:U12-type spliceosomal complex"/>
    <property type="evidence" value="ECO:0007669"/>
    <property type="project" value="TreeGrafter"/>
</dbReference>
<dbReference type="InterPro" id="IPR000571">
    <property type="entry name" value="Znf_CCCH"/>
</dbReference>
<evidence type="ECO:0000256" key="6">
    <source>
        <dbReference type="SAM" id="MobiDB-lite"/>
    </source>
</evidence>
<dbReference type="PANTHER" id="PTHR16465:SF0">
    <property type="entry name" value="ZINC FINGER MATRIN-TYPE PROTEIN 5"/>
    <property type="match status" value="1"/>
</dbReference>